<dbReference type="EMBL" id="AGBF01000001">
    <property type="protein sequence ID" value="EGX61710.1"/>
    <property type="molecule type" value="Genomic_DNA"/>
</dbReference>
<sequence>MLDTELHEDLEEIVTMRAIMCVEGPEALQYTGAVTRAVVQLSEEAPEVAWIDAKAPRDRAAAVDALYTALHLDSAHGPRPRSLADAESLIVAELTRTPRLVVVLGAHELRTVALEMLYGMWAHLVPGKFAWVLTGRSGELENVLAHPALASLQSCVFLRHRVPEPA</sequence>
<dbReference type="RefSeq" id="WP_007490342.1">
    <property type="nucleotide sequence ID" value="NZ_AGBF01000001.1"/>
</dbReference>
<accession>G2G3G4</accession>
<dbReference type="PATRIC" id="fig|700597.3.peg.12"/>
<evidence type="ECO:0000313" key="2">
    <source>
        <dbReference type="Proteomes" id="UP000004217"/>
    </source>
</evidence>
<dbReference type="Proteomes" id="UP000004217">
    <property type="component" value="Unassembled WGS sequence"/>
</dbReference>
<reference evidence="1 2" key="1">
    <citation type="submission" date="2011-08" db="EMBL/GenBank/DDBJ databases">
        <authorList>
            <person name="Lin Y."/>
            <person name="Hao X."/>
            <person name="Johnstone L."/>
            <person name="Miller S.J."/>
            <person name="Wei G."/>
            <person name="Rensing C."/>
        </authorList>
    </citation>
    <scope>NUCLEOTIDE SEQUENCE [LARGE SCALE GENOMIC DNA]</scope>
    <source>
        <strain evidence="1 2">K42</strain>
    </source>
</reference>
<evidence type="ECO:0000313" key="1">
    <source>
        <dbReference type="EMBL" id="EGX61710.1"/>
    </source>
</evidence>
<gene>
    <name evidence="1" type="ORF">SZN_00075</name>
</gene>
<name>G2G3G4_9ACTN</name>
<proteinExistence type="predicted"/>
<keyword evidence="2" id="KW-1185">Reference proteome</keyword>
<comment type="caution">
    <text evidence="1">The sequence shown here is derived from an EMBL/GenBank/DDBJ whole genome shotgun (WGS) entry which is preliminary data.</text>
</comment>
<protein>
    <submittedName>
        <fullName evidence="1">Uncharacterized protein</fullName>
    </submittedName>
</protein>
<organism evidence="1 2">
    <name type="scientific">Streptomyces zinciresistens K42</name>
    <dbReference type="NCBI Taxonomy" id="700597"/>
    <lineage>
        <taxon>Bacteria</taxon>
        <taxon>Bacillati</taxon>
        <taxon>Actinomycetota</taxon>
        <taxon>Actinomycetes</taxon>
        <taxon>Kitasatosporales</taxon>
        <taxon>Streptomycetaceae</taxon>
        <taxon>Streptomyces</taxon>
    </lineage>
</organism>
<dbReference type="OrthoDB" id="4234225at2"/>
<dbReference type="AlphaFoldDB" id="G2G3G4"/>